<evidence type="ECO:0000259" key="3">
    <source>
        <dbReference type="PROSITE" id="PS51462"/>
    </source>
</evidence>
<dbReference type="Pfam" id="PF00293">
    <property type="entry name" value="NUDIX"/>
    <property type="match status" value="1"/>
</dbReference>
<proteinExistence type="inferred from homology"/>
<dbReference type="InterPro" id="IPR020084">
    <property type="entry name" value="NUDIX_hydrolase_CS"/>
</dbReference>
<keyword evidence="5" id="KW-1185">Reference proteome</keyword>
<reference evidence="5" key="1">
    <citation type="submission" date="2016-10" db="EMBL/GenBank/DDBJ databases">
        <authorList>
            <person name="Varghese N."/>
            <person name="Submissions S."/>
        </authorList>
    </citation>
    <scope>NUCLEOTIDE SEQUENCE [LARGE SCALE GENOMIC DNA]</scope>
    <source>
        <strain evidence="5">DSM 16471</strain>
    </source>
</reference>
<dbReference type="SUPFAM" id="SSF55811">
    <property type="entry name" value="Nudix"/>
    <property type="match status" value="1"/>
</dbReference>
<dbReference type="Gene3D" id="3.90.79.10">
    <property type="entry name" value="Nucleoside Triphosphate Pyrophosphohydrolase"/>
    <property type="match status" value="1"/>
</dbReference>
<accession>A0A1H7F9A9</accession>
<gene>
    <name evidence="4" type="ORF">SAMN04488008_10193</name>
</gene>
<name>A0A1H7F9A9_9FLAO</name>
<keyword evidence="1 2" id="KW-0378">Hydrolase</keyword>
<dbReference type="InterPro" id="IPR051325">
    <property type="entry name" value="Nudix_hydrolase_domain"/>
</dbReference>
<sequence length="153" mass="17112">MPKISAGILLYRLNNSDPEVLLVHPGGPFWAKKDKGTWSIPKGEIEPNEDLLQAAIRETEEETGIKSQGKFIALSPLKQKSGKIIHAWALQGNFEPSDFKSNAIEIEWPPKSGKKKAFPEVNETSWFSTGEAKLKIVPGQIPFITELENLIYR</sequence>
<dbReference type="CDD" id="cd04662">
    <property type="entry name" value="NUDIX_Hydrolase"/>
    <property type="match status" value="1"/>
</dbReference>
<dbReference type="STRING" id="228957.SAMN04488008_10193"/>
<dbReference type="GO" id="GO:0004081">
    <property type="term" value="F:bis(5'-nucleosyl)-tetraphosphatase (asymmetrical) activity"/>
    <property type="evidence" value="ECO:0007669"/>
    <property type="project" value="TreeGrafter"/>
</dbReference>
<evidence type="ECO:0000313" key="4">
    <source>
        <dbReference type="EMBL" id="SEK22669.1"/>
    </source>
</evidence>
<dbReference type="PANTHER" id="PTHR21340">
    <property type="entry name" value="DIADENOSINE 5,5-P1,P4-TETRAPHOSPHATE PYROPHOSPHOHYDROLASE MUTT"/>
    <property type="match status" value="1"/>
</dbReference>
<dbReference type="PANTHER" id="PTHR21340:SF0">
    <property type="entry name" value="BIS(5'-NUCLEOSYL)-TETRAPHOSPHATASE [ASYMMETRICAL]"/>
    <property type="match status" value="1"/>
</dbReference>
<dbReference type="Proteomes" id="UP000198990">
    <property type="component" value="Unassembled WGS sequence"/>
</dbReference>
<dbReference type="PROSITE" id="PS51462">
    <property type="entry name" value="NUDIX"/>
    <property type="match status" value="1"/>
</dbReference>
<evidence type="ECO:0000256" key="1">
    <source>
        <dbReference type="ARBA" id="ARBA00022801"/>
    </source>
</evidence>
<dbReference type="GO" id="GO:0006754">
    <property type="term" value="P:ATP biosynthetic process"/>
    <property type="evidence" value="ECO:0007669"/>
    <property type="project" value="TreeGrafter"/>
</dbReference>
<organism evidence="4 5">
    <name type="scientific">Maribacter orientalis</name>
    <dbReference type="NCBI Taxonomy" id="228957"/>
    <lineage>
        <taxon>Bacteria</taxon>
        <taxon>Pseudomonadati</taxon>
        <taxon>Bacteroidota</taxon>
        <taxon>Flavobacteriia</taxon>
        <taxon>Flavobacteriales</taxon>
        <taxon>Flavobacteriaceae</taxon>
        <taxon>Maribacter</taxon>
    </lineage>
</organism>
<feature type="domain" description="Nudix hydrolase" evidence="3">
    <location>
        <begin position="1"/>
        <end position="149"/>
    </location>
</feature>
<dbReference type="InterPro" id="IPR000086">
    <property type="entry name" value="NUDIX_hydrolase_dom"/>
</dbReference>
<evidence type="ECO:0000256" key="2">
    <source>
        <dbReference type="RuleBase" id="RU003476"/>
    </source>
</evidence>
<dbReference type="InterPro" id="IPR020476">
    <property type="entry name" value="Nudix_hydrolase"/>
</dbReference>
<dbReference type="PROSITE" id="PS00893">
    <property type="entry name" value="NUDIX_BOX"/>
    <property type="match status" value="1"/>
</dbReference>
<dbReference type="InterPro" id="IPR015797">
    <property type="entry name" value="NUDIX_hydrolase-like_dom_sf"/>
</dbReference>
<dbReference type="GO" id="GO:0006167">
    <property type="term" value="P:AMP biosynthetic process"/>
    <property type="evidence" value="ECO:0007669"/>
    <property type="project" value="TreeGrafter"/>
</dbReference>
<protein>
    <submittedName>
        <fullName evidence="4">Predicted NTP pyrophosphohydrolase, NUDIX family</fullName>
    </submittedName>
</protein>
<dbReference type="PRINTS" id="PR00502">
    <property type="entry name" value="NUDIXFAMILY"/>
</dbReference>
<dbReference type="OrthoDB" id="954553at2"/>
<dbReference type="EMBL" id="FNZN01000001">
    <property type="protein sequence ID" value="SEK22669.1"/>
    <property type="molecule type" value="Genomic_DNA"/>
</dbReference>
<comment type="similarity">
    <text evidence="2">Belongs to the Nudix hydrolase family.</text>
</comment>
<dbReference type="RefSeq" id="WP_091618660.1">
    <property type="nucleotide sequence ID" value="NZ_FNZN01000001.1"/>
</dbReference>
<dbReference type="AlphaFoldDB" id="A0A1H7F9A9"/>
<evidence type="ECO:0000313" key="5">
    <source>
        <dbReference type="Proteomes" id="UP000198990"/>
    </source>
</evidence>